<feature type="transmembrane region" description="Helical" evidence="1">
    <location>
        <begin position="89"/>
        <end position="110"/>
    </location>
</feature>
<comment type="caution">
    <text evidence="3">The sequence shown here is derived from an EMBL/GenBank/DDBJ whole genome shotgun (WGS) entry which is preliminary data.</text>
</comment>
<keyword evidence="1" id="KW-0812">Transmembrane</keyword>
<evidence type="ECO:0008006" key="5">
    <source>
        <dbReference type="Google" id="ProtNLM"/>
    </source>
</evidence>
<name>A0ABX5M591_9GAMM</name>
<dbReference type="RefSeq" id="WP_110186593.1">
    <property type="nucleotide sequence ID" value="NZ_LAPT01000025.1"/>
</dbReference>
<gene>
    <name evidence="3" type="ORF">WH50_06400</name>
</gene>
<evidence type="ECO:0000256" key="1">
    <source>
        <dbReference type="SAM" id="Phobius"/>
    </source>
</evidence>
<keyword evidence="4" id="KW-1185">Reference proteome</keyword>
<feature type="chain" id="PRO_5045068459" description="Conjugal transfer protein TrbC" evidence="2">
    <location>
        <begin position="26"/>
        <end position="113"/>
    </location>
</feature>
<accession>A0ABX5M591</accession>
<keyword evidence="1" id="KW-1133">Transmembrane helix</keyword>
<organism evidence="3 4">
    <name type="scientific">Pokkaliibacter plantistimulans</name>
    <dbReference type="NCBI Taxonomy" id="1635171"/>
    <lineage>
        <taxon>Bacteria</taxon>
        <taxon>Pseudomonadati</taxon>
        <taxon>Pseudomonadota</taxon>
        <taxon>Gammaproteobacteria</taxon>
        <taxon>Oceanospirillales</taxon>
        <taxon>Balneatrichaceae</taxon>
        <taxon>Pokkaliibacter</taxon>
    </lineage>
</organism>
<evidence type="ECO:0000313" key="4">
    <source>
        <dbReference type="Proteomes" id="UP000248090"/>
    </source>
</evidence>
<dbReference type="Proteomes" id="UP000248090">
    <property type="component" value="Unassembled WGS sequence"/>
</dbReference>
<evidence type="ECO:0000313" key="3">
    <source>
        <dbReference type="EMBL" id="PXF32085.1"/>
    </source>
</evidence>
<keyword evidence="2" id="KW-0732">Signal</keyword>
<keyword evidence="1" id="KW-0472">Membrane</keyword>
<protein>
    <recommendedName>
        <fullName evidence="5">Conjugal transfer protein TrbC</fullName>
    </recommendedName>
</protein>
<reference evidence="3 4" key="1">
    <citation type="submission" date="2015-03" db="EMBL/GenBank/DDBJ databases">
        <authorList>
            <person name="Krishnan R."/>
            <person name="Midha S."/>
            <person name="Patil P.B."/>
            <person name="Rameshkumar N."/>
        </authorList>
    </citation>
    <scope>NUCLEOTIDE SEQUENCE [LARGE SCALE GENOMIC DNA]</scope>
    <source>
        <strain evidence="3 4">L1E11</strain>
    </source>
</reference>
<proteinExistence type="predicted"/>
<feature type="signal peptide" evidence="2">
    <location>
        <begin position="1"/>
        <end position="25"/>
    </location>
</feature>
<feature type="transmembrane region" description="Helical" evidence="1">
    <location>
        <begin position="52"/>
        <end position="77"/>
    </location>
</feature>
<sequence>MKRINNAFNRVLAFAISMYASQTFAAANNTVDIGTTSDKSPLQKVVSFMQEFVNFIGGPGAAFVVFISAVCCVALWVAAPKQSSVVMGWLLRVVTGGILIFNITMVFSWLKAY</sequence>
<evidence type="ECO:0000256" key="2">
    <source>
        <dbReference type="SAM" id="SignalP"/>
    </source>
</evidence>
<dbReference type="EMBL" id="LAPT01000025">
    <property type="protein sequence ID" value="PXF32085.1"/>
    <property type="molecule type" value="Genomic_DNA"/>
</dbReference>